<keyword evidence="5" id="KW-0131">Cell cycle</keyword>
<dbReference type="GO" id="GO:0000978">
    <property type="term" value="F:RNA polymerase II cis-regulatory region sequence-specific DNA binding"/>
    <property type="evidence" value="ECO:0007669"/>
    <property type="project" value="InterPro"/>
</dbReference>
<evidence type="ECO:0000256" key="1">
    <source>
        <dbReference type="ARBA" id="ARBA00010940"/>
    </source>
</evidence>
<dbReference type="Gene3D" id="6.10.250.540">
    <property type="match status" value="1"/>
</dbReference>
<feature type="region of interest" description="Disordered" evidence="8">
    <location>
        <begin position="360"/>
        <end position="382"/>
    </location>
</feature>
<feature type="compositionally biased region" description="Basic residues" evidence="8">
    <location>
        <begin position="126"/>
        <end position="136"/>
    </location>
</feature>
<dbReference type="PANTHER" id="PTHR12081">
    <property type="entry name" value="TRANSCRIPTION FACTOR E2F"/>
    <property type="match status" value="1"/>
</dbReference>
<feature type="region of interest" description="Disordered" evidence="8">
    <location>
        <begin position="1"/>
        <end position="56"/>
    </location>
</feature>
<feature type="domain" description="E2F/DP family winged-helix DNA-binding" evidence="9">
    <location>
        <begin position="160"/>
        <end position="225"/>
    </location>
</feature>
<dbReference type="InterPro" id="IPR003316">
    <property type="entry name" value="E2F_WHTH_DNA-bd_dom"/>
</dbReference>
<keyword evidence="3 6" id="KW-0238">DNA-binding</keyword>
<dbReference type="SUPFAM" id="SSF144074">
    <property type="entry name" value="E2F-DP heterodimerization region"/>
    <property type="match status" value="1"/>
</dbReference>
<dbReference type="AlphaFoldDB" id="A0AAV2EDC6"/>
<dbReference type="InterPro" id="IPR036390">
    <property type="entry name" value="WH_DNA-bd_sf"/>
</dbReference>
<dbReference type="SUPFAM" id="SSF46785">
    <property type="entry name" value="Winged helix' DNA-binding domain"/>
    <property type="match status" value="1"/>
</dbReference>
<evidence type="ECO:0000256" key="7">
    <source>
        <dbReference type="SAM" id="Coils"/>
    </source>
</evidence>
<comment type="subcellular location">
    <subcellularLocation>
        <location evidence="6">Nucleus</location>
    </subcellularLocation>
</comment>
<feature type="coiled-coil region" evidence="7">
    <location>
        <begin position="249"/>
        <end position="276"/>
    </location>
</feature>
<protein>
    <recommendedName>
        <fullName evidence="9">E2F/DP family winged-helix DNA-binding domain-containing protein</fullName>
    </recommendedName>
</protein>
<evidence type="ECO:0000256" key="4">
    <source>
        <dbReference type="ARBA" id="ARBA00023163"/>
    </source>
</evidence>
<dbReference type="GO" id="GO:0000981">
    <property type="term" value="F:DNA-binding transcription factor activity, RNA polymerase II-specific"/>
    <property type="evidence" value="ECO:0007669"/>
    <property type="project" value="TreeGrafter"/>
</dbReference>
<evidence type="ECO:0000259" key="9">
    <source>
        <dbReference type="SMART" id="SM01372"/>
    </source>
</evidence>
<feature type="region of interest" description="Disordered" evidence="8">
    <location>
        <begin position="121"/>
        <end position="157"/>
    </location>
</feature>
<dbReference type="GO" id="GO:0046983">
    <property type="term" value="F:protein dimerization activity"/>
    <property type="evidence" value="ECO:0007669"/>
    <property type="project" value="InterPro"/>
</dbReference>
<dbReference type="Pfam" id="PF16421">
    <property type="entry name" value="E2F_CC-MB"/>
    <property type="match status" value="1"/>
</dbReference>
<organism evidence="10 11">
    <name type="scientific">Linum trigynum</name>
    <dbReference type="NCBI Taxonomy" id="586398"/>
    <lineage>
        <taxon>Eukaryota</taxon>
        <taxon>Viridiplantae</taxon>
        <taxon>Streptophyta</taxon>
        <taxon>Embryophyta</taxon>
        <taxon>Tracheophyta</taxon>
        <taxon>Spermatophyta</taxon>
        <taxon>Magnoliopsida</taxon>
        <taxon>eudicotyledons</taxon>
        <taxon>Gunneridae</taxon>
        <taxon>Pentapetalae</taxon>
        <taxon>rosids</taxon>
        <taxon>fabids</taxon>
        <taxon>Malpighiales</taxon>
        <taxon>Linaceae</taxon>
        <taxon>Linum</taxon>
    </lineage>
</organism>
<dbReference type="FunFam" id="1.10.10.10:FF:000008">
    <property type="entry name" value="E2F transcription factor 1"/>
    <property type="match status" value="1"/>
</dbReference>
<keyword evidence="4 6" id="KW-0804">Transcription</keyword>
<evidence type="ECO:0000256" key="8">
    <source>
        <dbReference type="SAM" id="MobiDB-lite"/>
    </source>
</evidence>
<dbReference type="PANTHER" id="PTHR12081:SF51">
    <property type="entry name" value="TRANSCRIPTION FACTOR E2FC"/>
    <property type="match status" value="1"/>
</dbReference>
<dbReference type="CDD" id="cd14660">
    <property type="entry name" value="E2F_DD"/>
    <property type="match status" value="1"/>
</dbReference>
<dbReference type="Pfam" id="PF02319">
    <property type="entry name" value="WHD_E2F_TDP"/>
    <property type="match status" value="1"/>
</dbReference>
<dbReference type="InterPro" id="IPR015633">
    <property type="entry name" value="E2F"/>
</dbReference>
<feature type="compositionally biased region" description="Polar residues" evidence="8">
    <location>
        <begin position="147"/>
        <end position="157"/>
    </location>
</feature>
<evidence type="ECO:0000313" key="10">
    <source>
        <dbReference type="EMBL" id="CAL1383981.1"/>
    </source>
</evidence>
<gene>
    <name evidence="10" type="ORF">LTRI10_LOCUS25218</name>
</gene>
<evidence type="ECO:0000256" key="3">
    <source>
        <dbReference type="ARBA" id="ARBA00023125"/>
    </source>
</evidence>
<dbReference type="Proteomes" id="UP001497516">
    <property type="component" value="Chromosome 4"/>
</dbReference>
<dbReference type="InterPro" id="IPR032198">
    <property type="entry name" value="E2F_CC-MB"/>
</dbReference>
<evidence type="ECO:0000313" key="11">
    <source>
        <dbReference type="Proteomes" id="UP001497516"/>
    </source>
</evidence>
<dbReference type="InterPro" id="IPR036388">
    <property type="entry name" value="WH-like_DNA-bd_sf"/>
</dbReference>
<feature type="compositionally biased region" description="Polar residues" evidence="8">
    <location>
        <begin position="1"/>
        <end position="12"/>
    </location>
</feature>
<dbReference type="Gene3D" id="1.10.10.10">
    <property type="entry name" value="Winged helix-like DNA-binding domain superfamily/Winged helix DNA-binding domain"/>
    <property type="match status" value="1"/>
</dbReference>
<evidence type="ECO:0000256" key="5">
    <source>
        <dbReference type="ARBA" id="ARBA00023306"/>
    </source>
</evidence>
<keyword evidence="7" id="KW-0175">Coiled coil</keyword>
<name>A0AAV2EDC6_9ROSI</name>
<dbReference type="SMART" id="SM01372">
    <property type="entry name" value="E2F_TDP"/>
    <property type="match status" value="1"/>
</dbReference>
<sequence length="411" mass="45238">MAMATNSAQDPTRSAPPSPFHFQLLHSHPHLHTPNQNVATASPFPPSPNRIFASPLPSADAGGGIARHCSSLLAPPPTAATILHSPNSHSALSFITNHTSEDGNYKVQNGGGGVVEVPNGFSPVKGKQHNKVKVTKQSKLAGKKSNPESVDGQSPTSGCRYDSSLGLLTKKFVKLIQEAKDGTLDLNKTAEVLQVQKRRIYDITNVLEGIGLIEKTSKNHIRWRDSSDGSGTKEFDCDVNRLKAEVDSLHSEECRLDEAIREREESLRRLQAEKSNQKYLFLTEEDIISIPQFKNSTLMTIKAPPASNLEVPDPDGDQDLGSRQHRMIIRSVTGPIELYLLSKYNHQATDVVEMDTCDDARHSCSNSPNGSTSPASYTPGVQRMVPSYNDNYDDYWLQSNNEVCLSQLWRD</sequence>
<evidence type="ECO:0000256" key="2">
    <source>
        <dbReference type="ARBA" id="ARBA00023015"/>
    </source>
</evidence>
<proteinExistence type="inferred from homology"/>
<dbReference type="InterPro" id="IPR037241">
    <property type="entry name" value="E2F-DP_heterodim"/>
</dbReference>
<keyword evidence="2 6" id="KW-0805">Transcription regulation</keyword>
<dbReference type="EMBL" id="OZ034817">
    <property type="protein sequence ID" value="CAL1383981.1"/>
    <property type="molecule type" value="Genomic_DNA"/>
</dbReference>
<dbReference type="GO" id="GO:0090575">
    <property type="term" value="C:RNA polymerase II transcription regulator complex"/>
    <property type="evidence" value="ECO:0007669"/>
    <property type="project" value="TreeGrafter"/>
</dbReference>
<comment type="similarity">
    <text evidence="1 6">Belongs to the E2F/DP family.</text>
</comment>
<evidence type="ECO:0000256" key="6">
    <source>
        <dbReference type="RuleBase" id="RU003796"/>
    </source>
</evidence>
<accession>A0AAV2EDC6</accession>
<reference evidence="10 11" key="1">
    <citation type="submission" date="2024-04" db="EMBL/GenBank/DDBJ databases">
        <authorList>
            <person name="Fracassetti M."/>
        </authorList>
    </citation>
    <scope>NUCLEOTIDE SEQUENCE [LARGE SCALE GENOMIC DNA]</scope>
</reference>
<keyword evidence="6" id="KW-0539">Nucleus</keyword>
<feature type="compositionally biased region" description="Polar residues" evidence="8">
    <location>
        <begin position="363"/>
        <end position="376"/>
    </location>
</feature>
<keyword evidence="11" id="KW-1185">Reference proteome</keyword>